<proteinExistence type="predicted"/>
<protein>
    <submittedName>
        <fullName evidence="8">Uncharacterized protein</fullName>
    </submittedName>
</protein>
<keyword evidence="9" id="KW-1185">Reference proteome</keyword>
<keyword evidence="6" id="KW-0472">Membrane</keyword>
<dbReference type="Proteomes" id="UP001454036">
    <property type="component" value="Unassembled WGS sequence"/>
</dbReference>
<sequence>MCSIVLVGLLFVAFMMGGVMVRGVVEEPLRIKETLNFDYTEKSPVAYVPLLVMWEYKENVDEVGSIGGGRVMPPIHKLQATVSLKLPESDYNRNLGNFQARVDLLSADGTTLASSREVCILQFKSDIIRVVLTFLNIAPLITGYTSESQTLDI</sequence>
<accession>A0AAV3Q5A7</accession>
<evidence type="ECO:0000256" key="5">
    <source>
        <dbReference type="ARBA" id="ARBA00023098"/>
    </source>
</evidence>
<gene>
    <name evidence="8" type="ORF">LIER_38831</name>
</gene>
<evidence type="ECO:0000313" key="8">
    <source>
        <dbReference type="EMBL" id="GAA0159277.1"/>
    </source>
</evidence>
<keyword evidence="5" id="KW-0443">Lipid metabolism</keyword>
<evidence type="ECO:0000256" key="1">
    <source>
        <dbReference type="ARBA" id="ARBA00004477"/>
    </source>
</evidence>
<dbReference type="GO" id="GO:0006629">
    <property type="term" value="P:lipid metabolic process"/>
    <property type="evidence" value="ECO:0007669"/>
    <property type="project" value="UniProtKB-KW"/>
</dbReference>
<dbReference type="Pfam" id="PF06775">
    <property type="entry name" value="Seipin"/>
    <property type="match status" value="1"/>
</dbReference>
<keyword evidence="3" id="KW-0256">Endoplasmic reticulum</keyword>
<dbReference type="PANTHER" id="PTHR21212:SF0">
    <property type="entry name" value="SEIPIN"/>
    <property type="match status" value="1"/>
</dbReference>
<dbReference type="GO" id="GO:0005789">
    <property type="term" value="C:endoplasmic reticulum membrane"/>
    <property type="evidence" value="ECO:0007669"/>
    <property type="project" value="UniProtKB-SubCell"/>
</dbReference>
<comment type="caution">
    <text evidence="8">The sequence shown here is derived from an EMBL/GenBank/DDBJ whole genome shotgun (WGS) entry which is preliminary data.</text>
</comment>
<dbReference type="GO" id="GO:0140042">
    <property type="term" value="P:lipid droplet formation"/>
    <property type="evidence" value="ECO:0007669"/>
    <property type="project" value="UniProtKB-ARBA"/>
</dbReference>
<evidence type="ECO:0000256" key="4">
    <source>
        <dbReference type="ARBA" id="ARBA00022989"/>
    </source>
</evidence>
<dbReference type="PANTHER" id="PTHR21212">
    <property type="entry name" value="BERNARDINELLI-SEIP CONGENITAL LIPODYSTROPHY 2 HOMOLOG BSCL2 PROTEIN"/>
    <property type="match status" value="1"/>
</dbReference>
<dbReference type="InterPro" id="IPR009617">
    <property type="entry name" value="Seipin"/>
</dbReference>
<name>A0AAV3Q5A7_LITER</name>
<feature type="signal peptide" evidence="7">
    <location>
        <begin position="1"/>
        <end position="17"/>
    </location>
</feature>
<dbReference type="CDD" id="cd23995">
    <property type="entry name" value="Seipin_BSCL2_like"/>
    <property type="match status" value="1"/>
</dbReference>
<evidence type="ECO:0000313" key="9">
    <source>
        <dbReference type="Proteomes" id="UP001454036"/>
    </source>
</evidence>
<evidence type="ECO:0000256" key="7">
    <source>
        <dbReference type="SAM" id="SignalP"/>
    </source>
</evidence>
<keyword evidence="4" id="KW-1133">Transmembrane helix</keyword>
<reference evidence="8 9" key="1">
    <citation type="submission" date="2024-01" db="EMBL/GenBank/DDBJ databases">
        <title>The complete chloroplast genome sequence of Lithospermum erythrorhizon: insights into the phylogenetic relationship among Boraginaceae species and the maternal lineages of purple gromwells.</title>
        <authorList>
            <person name="Okada T."/>
            <person name="Watanabe K."/>
        </authorList>
    </citation>
    <scope>NUCLEOTIDE SEQUENCE [LARGE SCALE GENOMIC DNA]</scope>
</reference>
<keyword evidence="2" id="KW-0812">Transmembrane</keyword>
<comment type="subcellular location">
    <subcellularLocation>
        <location evidence="1">Endoplasmic reticulum membrane</location>
        <topology evidence="1">Multi-pass membrane protein</topology>
    </subcellularLocation>
</comment>
<evidence type="ECO:0000256" key="2">
    <source>
        <dbReference type="ARBA" id="ARBA00022692"/>
    </source>
</evidence>
<organism evidence="8 9">
    <name type="scientific">Lithospermum erythrorhizon</name>
    <name type="common">Purple gromwell</name>
    <name type="synonym">Lithospermum officinale var. erythrorhizon</name>
    <dbReference type="NCBI Taxonomy" id="34254"/>
    <lineage>
        <taxon>Eukaryota</taxon>
        <taxon>Viridiplantae</taxon>
        <taxon>Streptophyta</taxon>
        <taxon>Embryophyta</taxon>
        <taxon>Tracheophyta</taxon>
        <taxon>Spermatophyta</taxon>
        <taxon>Magnoliopsida</taxon>
        <taxon>eudicotyledons</taxon>
        <taxon>Gunneridae</taxon>
        <taxon>Pentapetalae</taxon>
        <taxon>asterids</taxon>
        <taxon>lamiids</taxon>
        <taxon>Boraginales</taxon>
        <taxon>Boraginaceae</taxon>
        <taxon>Boraginoideae</taxon>
        <taxon>Lithospermeae</taxon>
        <taxon>Lithospermum</taxon>
    </lineage>
</organism>
<evidence type="ECO:0000256" key="6">
    <source>
        <dbReference type="ARBA" id="ARBA00023136"/>
    </source>
</evidence>
<dbReference type="AlphaFoldDB" id="A0AAV3Q5A7"/>
<feature type="chain" id="PRO_5043461372" evidence="7">
    <location>
        <begin position="18"/>
        <end position="153"/>
    </location>
</feature>
<evidence type="ECO:0000256" key="3">
    <source>
        <dbReference type="ARBA" id="ARBA00022824"/>
    </source>
</evidence>
<keyword evidence="7" id="KW-0732">Signal</keyword>
<dbReference type="EMBL" id="BAABME010020077">
    <property type="protein sequence ID" value="GAA0159277.1"/>
    <property type="molecule type" value="Genomic_DNA"/>
</dbReference>